<organism evidence="1 3">
    <name type="scientific">Moraxella catarrhalis</name>
    <name type="common">Branhamella catarrhalis</name>
    <dbReference type="NCBI Taxonomy" id="480"/>
    <lineage>
        <taxon>Bacteria</taxon>
        <taxon>Pseudomonadati</taxon>
        <taxon>Pseudomonadota</taxon>
        <taxon>Gammaproteobacteria</taxon>
        <taxon>Moraxellales</taxon>
        <taxon>Moraxellaceae</taxon>
        <taxon>Moraxella</taxon>
    </lineage>
</organism>
<protein>
    <submittedName>
        <fullName evidence="1">Uncharacterized protein</fullName>
    </submittedName>
</protein>
<name>A0A198UXC8_MORCA</name>
<dbReference type="Proteomes" id="UP000078228">
    <property type="component" value="Unassembled WGS sequence"/>
</dbReference>
<keyword evidence="3" id="KW-1185">Reference proteome</keyword>
<evidence type="ECO:0000313" key="1">
    <source>
        <dbReference type="EMBL" id="OAU94714.1"/>
    </source>
</evidence>
<dbReference type="EMBL" id="LXHC01000028">
    <property type="protein sequence ID" value="OAU94714.1"/>
    <property type="molecule type" value="Genomic_DNA"/>
</dbReference>
<evidence type="ECO:0000313" key="3">
    <source>
        <dbReference type="Proteomes" id="UP000078228"/>
    </source>
</evidence>
<proteinExistence type="predicted"/>
<gene>
    <name evidence="2" type="ORF">AO382_1757</name>
    <name evidence="1" type="ORF">AO384_2071</name>
</gene>
<reference evidence="3 4" key="1">
    <citation type="journal article" date="2016" name="Genome Biol. Evol.">
        <title>Comparative Genomic Analyses of the Moraxella catarrhalis Serosensitive and Seroresistant Lineages Demonstrate Their Independent Evolution.</title>
        <authorList>
            <person name="Earl J.P."/>
            <person name="de Vries S.P."/>
            <person name="Ahmed A."/>
            <person name="Powell E."/>
            <person name="Schultz M.P."/>
            <person name="Hermans P.W."/>
            <person name="Hill D.J."/>
            <person name="Zhou Z."/>
            <person name="Constantinidou C.I."/>
            <person name="Hu F.Z."/>
            <person name="Bootsma H.J."/>
            <person name="Ehrlich G.D."/>
        </authorList>
    </citation>
    <scope>NUCLEOTIDE SEQUENCE [LARGE SCALE GENOMIC DNA]</scope>
    <source>
        <strain evidence="1 3">Z7542</strain>
        <strain evidence="2 4">Z7574</strain>
    </source>
</reference>
<accession>A0A198UXC8</accession>
<dbReference type="EMBL" id="LXHE01000017">
    <property type="protein sequence ID" value="OAU99962.1"/>
    <property type="molecule type" value="Genomic_DNA"/>
</dbReference>
<evidence type="ECO:0000313" key="2">
    <source>
        <dbReference type="EMBL" id="OAU99962.1"/>
    </source>
</evidence>
<sequence length="42" mass="4449">MVCSTAATSAGVPSNADLINKKDGLTIFFVFVKYLLGLTDVK</sequence>
<evidence type="ECO:0000313" key="4">
    <source>
        <dbReference type="Proteomes" id="UP000078446"/>
    </source>
</evidence>
<comment type="caution">
    <text evidence="1">The sequence shown here is derived from an EMBL/GenBank/DDBJ whole genome shotgun (WGS) entry which is preliminary data.</text>
</comment>
<dbReference type="Proteomes" id="UP000078446">
    <property type="component" value="Unassembled WGS sequence"/>
</dbReference>
<dbReference type="AlphaFoldDB" id="A0A198UXC8"/>